<proteinExistence type="predicted"/>
<dbReference type="InterPro" id="IPR039420">
    <property type="entry name" value="WalR-like"/>
</dbReference>
<evidence type="ECO:0000313" key="10">
    <source>
        <dbReference type="EMBL" id="MBO2446785.1"/>
    </source>
</evidence>
<dbReference type="AlphaFoldDB" id="A0A939T8C9"/>
<feature type="modified residue" description="4-aspartylphosphate" evidence="6">
    <location>
        <position position="52"/>
    </location>
</feature>
<dbReference type="InterPro" id="IPR001789">
    <property type="entry name" value="Sig_transdc_resp-reg_receiver"/>
</dbReference>
<dbReference type="Gene3D" id="1.10.10.10">
    <property type="entry name" value="Winged helix-like DNA-binding domain superfamily/Winged helix DNA-binding domain"/>
    <property type="match status" value="1"/>
</dbReference>
<organism evidence="10 11">
    <name type="scientific">Actinomadura barringtoniae</name>
    <dbReference type="NCBI Taxonomy" id="1427535"/>
    <lineage>
        <taxon>Bacteria</taxon>
        <taxon>Bacillati</taxon>
        <taxon>Actinomycetota</taxon>
        <taxon>Actinomycetes</taxon>
        <taxon>Streptosporangiales</taxon>
        <taxon>Thermomonosporaceae</taxon>
        <taxon>Actinomadura</taxon>
    </lineage>
</organism>
<dbReference type="CDD" id="cd00383">
    <property type="entry name" value="trans_reg_C"/>
    <property type="match status" value="1"/>
</dbReference>
<feature type="DNA-binding region" description="OmpR/PhoB-type" evidence="7">
    <location>
        <begin position="125"/>
        <end position="223"/>
    </location>
</feature>
<dbReference type="GO" id="GO:0000976">
    <property type="term" value="F:transcription cis-regulatory region binding"/>
    <property type="evidence" value="ECO:0007669"/>
    <property type="project" value="TreeGrafter"/>
</dbReference>
<name>A0A939T8C9_9ACTN</name>
<dbReference type="Pfam" id="PF00072">
    <property type="entry name" value="Response_reg"/>
    <property type="match status" value="1"/>
</dbReference>
<feature type="domain" description="Response regulatory" evidence="8">
    <location>
        <begin position="3"/>
        <end position="116"/>
    </location>
</feature>
<dbReference type="SUPFAM" id="SSF52172">
    <property type="entry name" value="CheY-like"/>
    <property type="match status" value="1"/>
</dbReference>
<evidence type="ECO:0000256" key="4">
    <source>
        <dbReference type="ARBA" id="ARBA00023125"/>
    </source>
</evidence>
<keyword evidence="11" id="KW-1185">Reference proteome</keyword>
<dbReference type="PROSITE" id="PS50110">
    <property type="entry name" value="RESPONSE_REGULATORY"/>
    <property type="match status" value="1"/>
</dbReference>
<keyword evidence="3" id="KW-0805">Transcription regulation</keyword>
<evidence type="ECO:0000259" key="9">
    <source>
        <dbReference type="PROSITE" id="PS51755"/>
    </source>
</evidence>
<dbReference type="EMBL" id="JAGEOJ010000002">
    <property type="protein sequence ID" value="MBO2446785.1"/>
    <property type="molecule type" value="Genomic_DNA"/>
</dbReference>
<dbReference type="SMART" id="SM00448">
    <property type="entry name" value="REC"/>
    <property type="match status" value="1"/>
</dbReference>
<evidence type="ECO:0000256" key="2">
    <source>
        <dbReference type="ARBA" id="ARBA00023012"/>
    </source>
</evidence>
<reference evidence="10" key="1">
    <citation type="submission" date="2021-03" db="EMBL/GenBank/DDBJ databases">
        <authorList>
            <person name="Kanchanasin P."/>
            <person name="Saeng-In P."/>
            <person name="Phongsopitanun W."/>
            <person name="Yuki M."/>
            <person name="Kudo T."/>
            <person name="Ohkuma M."/>
            <person name="Tanasupawat S."/>
        </authorList>
    </citation>
    <scope>NUCLEOTIDE SEQUENCE</scope>
    <source>
        <strain evidence="10">GKU 128</strain>
    </source>
</reference>
<dbReference type="SMART" id="SM00862">
    <property type="entry name" value="Trans_reg_C"/>
    <property type="match status" value="1"/>
</dbReference>
<dbReference type="InterPro" id="IPR011006">
    <property type="entry name" value="CheY-like_superfamily"/>
</dbReference>
<dbReference type="Gene3D" id="3.40.50.2300">
    <property type="match status" value="1"/>
</dbReference>
<dbReference type="Pfam" id="PF00486">
    <property type="entry name" value="Trans_reg_C"/>
    <property type="match status" value="1"/>
</dbReference>
<dbReference type="GO" id="GO:0005829">
    <property type="term" value="C:cytosol"/>
    <property type="evidence" value="ECO:0007669"/>
    <property type="project" value="TreeGrafter"/>
</dbReference>
<dbReference type="PANTHER" id="PTHR48111:SF4">
    <property type="entry name" value="DNA-BINDING DUAL TRANSCRIPTIONAL REGULATOR OMPR"/>
    <property type="match status" value="1"/>
</dbReference>
<dbReference type="PROSITE" id="PS51755">
    <property type="entry name" value="OMPR_PHOB"/>
    <property type="match status" value="1"/>
</dbReference>
<evidence type="ECO:0000256" key="6">
    <source>
        <dbReference type="PROSITE-ProRule" id="PRU00169"/>
    </source>
</evidence>
<keyword evidence="5" id="KW-0804">Transcription</keyword>
<dbReference type="GO" id="GO:0000156">
    <property type="term" value="F:phosphorelay response regulator activity"/>
    <property type="evidence" value="ECO:0007669"/>
    <property type="project" value="TreeGrafter"/>
</dbReference>
<keyword evidence="4 7" id="KW-0238">DNA-binding</keyword>
<sequence>MASVLVVEDDANVRTALIRELSARAHVVRSVGTAMDALREVTQAPPDVVILDLGLPDLDGAEVLKMLRGVSDVPVIIATARDDEPEIVRLLNAGADDYLIKPFSAEHLVARLSAVLRRAGRTGPTAELRVGGLLIDLDRREVTLEGQSLELTRREFDLLAYLAARPGRVVARRELLAEVWRQAYGDDQTIDVHLSWLRRKLGETAAKPRYLHTVRGVGVRLAEPASDASGGASGGADSP</sequence>
<evidence type="ECO:0000313" key="11">
    <source>
        <dbReference type="Proteomes" id="UP000669179"/>
    </source>
</evidence>
<gene>
    <name evidence="10" type="ORF">J4573_06760</name>
</gene>
<feature type="domain" description="OmpR/PhoB-type" evidence="9">
    <location>
        <begin position="125"/>
        <end position="223"/>
    </location>
</feature>
<evidence type="ECO:0000259" key="8">
    <source>
        <dbReference type="PROSITE" id="PS50110"/>
    </source>
</evidence>
<dbReference type="PANTHER" id="PTHR48111">
    <property type="entry name" value="REGULATOR OF RPOS"/>
    <property type="match status" value="1"/>
</dbReference>
<keyword evidence="1 6" id="KW-0597">Phosphoprotein</keyword>
<evidence type="ECO:0000256" key="7">
    <source>
        <dbReference type="PROSITE-ProRule" id="PRU01091"/>
    </source>
</evidence>
<evidence type="ECO:0000256" key="1">
    <source>
        <dbReference type="ARBA" id="ARBA00022553"/>
    </source>
</evidence>
<comment type="caution">
    <text evidence="10">The sequence shown here is derived from an EMBL/GenBank/DDBJ whole genome shotgun (WGS) entry which is preliminary data.</text>
</comment>
<dbReference type="GO" id="GO:0032993">
    <property type="term" value="C:protein-DNA complex"/>
    <property type="evidence" value="ECO:0007669"/>
    <property type="project" value="TreeGrafter"/>
</dbReference>
<dbReference type="RefSeq" id="WP_208254361.1">
    <property type="nucleotide sequence ID" value="NZ_JAGEOJ010000002.1"/>
</dbReference>
<dbReference type="InterPro" id="IPR036388">
    <property type="entry name" value="WH-like_DNA-bd_sf"/>
</dbReference>
<evidence type="ECO:0000256" key="3">
    <source>
        <dbReference type="ARBA" id="ARBA00023015"/>
    </source>
</evidence>
<dbReference type="Gene3D" id="6.10.250.690">
    <property type="match status" value="1"/>
</dbReference>
<accession>A0A939T8C9</accession>
<dbReference type="Proteomes" id="UP000669179">
    <property type="component" value="Unassembled WGS sequence"/>
</dbReference>
<dbReference type="GO" id="GO:0006355">
    <property type="term" value="P:regulation of DNA-templated transcription"/>
    <property type="evidence" value="ECO:0007669"/>
    <property type="project" value="InterPro"/>
</dbReference>
<protein>
    <submittedName>
        <fullName evidence="10">Response regulator transcription factor</fullName>
    </submittedName>
</protein>
<dbReference type="InterPro" id="IPR001867">
    <property type="entry name" value="OmpR/PhoB-type_DNA-bd"/>
</dbReference>
<keyword evidence="2" id="KW-0902">Two-component regulatory system</keyword>
<evidence type="ECO:0000256" key="5">
    <source>
        <dbReference type="ARBA" id="ARBA00023163"/>
    </source>
</evidence>
<dbReference type="FunFam" id="1.10.10.10:FF:000018">
    <property type="entry name" value="DNA-binding response regulator ResD"/>
    <property type="match status" value="1"/>
</dbReference>